<dbReference type="InterPro" id="IPR035996">
    <property type="entry name" value="4pyrrol_Methylase_sf"/>
</dbReference>
<protein>
    <recommendedName>
        <fullName evidence="6">Ribosomal RNA small subunit methyltransferase I</fullName>
        <ecNumber evidence="6">2.1.1.198</ecNumber>
    </recommendedName>
    <alternativeName>
        <fullName evidence="6">16S rRNA 2'-O-ribose C1402 methyltransferase</fullName>
    </alternativeName>
    <alternativeName>
        <fullName evidence="6">rRNA (cytidine-2'-O-)-methyltransferase RsmI</fullName>
    </alternativeName>
</protein>
<reference evidence="8 9" key="1">
    <citation type="submission" date="2017-09" db="EMBL/GenBank/DDBJ databases">
        <title>Depth-based differentiation of microbial function through sediment-hosted aquifers and enrichment of novel symbionts in the deep terrestrial subsurface.</title>
        <authorList>
            <person name="Probst A.J."/>
            <person name="Ladd B."/>
            <person name="Jarett J.K."/>
            <person name="Geller-Mcgrath D.E."/>
            <person name="Sieber C.M."/>
            <person name="Emerson J.B."/>
            <person name="Anantharaman K."/>
            <person name="Thomas B.C."/>
            <person name="Malmstrom R."/>
            <person name="Stieglmeier M."/>
            <person name="Klingl A."/>
            <person name="Woyke T."/>
            <person name="Ryan C.M."/>
            <person name="Banfield J.F."/>
        </authorList>
    </citation>
    <scope>NUCLEOTIDE SEQUENCE [LARGE SCALE GENOMIC DNA]</scope>
    <source>
        <strain evidence="8">CG22_combo_CG10-13_8_21_14_all_38_20</strain>
    </source>
</reference>
<keyword evidence="4 6" id="KW-0808">Transferase</keyword>
<dbReference type="Gene3D" id="3.40.1010.10">
    <property type="entry name" value="Cobalt-precorrin-4 Transmethylase, Domain 1"/>
    <property type="match status" value="1"/>
</dbReference>
<comment type="caution">
    <text evidence="8">The sequence shown here is derived from an EMBL/GenBank/DDBJ whole genome shotgun (WGS) entry which is preliminary data.</text>
</comment>
<dbReference type="EC" id="2.1.1.198" evidence="6"/>
<dbReference type="EMBL" id="PCTA01000026">
    <property type="protein sequence ID" value="PIP61423.1"/>
    <property type="molecule type" value="Genomic_DNA"/>
</dbReference>
<comment type="similarity">
    <text evidence="6">Belongs to the methyltransferase superfamily. RsmI family.</text>
</comment>
<dbReference type="InterPro" id="IPR018063">
    <property type="entry name" value="SAM_MeTrfase_RsmI_CS"/>
</dbReference>
<keyword evidence="3 6" id="KW-0489">Methyltransferase</keyword>
<keyword evidence="2 6" id="KW-0698">rRNA processing</keyword>
<proteinExistence type="inferred from homology"/>
<dbReference type="GO" id="GO:0070677">
    <property type="term" value="F:rRNA (cytosine-2'-O-)-methyltransferase activity"/>
    <property type="evidence" value="ECO:0007669"/>
    <property type="project" value="UniProtKB-UniRule"/>
</dbReference>
<dbReference type="InterPro" id="IPR000878">
    <property type="entry name" value="4pyrrol_Mease"/>
</dbReference>
<name>A0A2H0BUS3_9BACT</name>
<dbReference type="SUPFAM" id="SSF53790">
    <property type="entry name" value="Tetrapyrrole methylase"/>
    <property type="match status" value="1"/>
</dbReference>
<evidence type="ECO:0000313" key="8">
    <source>
        <dbReference type="EMBL" id="PIP61423.1"/>
    </source>
</evidence>
<accession>A0A2H0BUS3</accession>
<dbReference type="CDD" id="cd11648">
    <property type="entry name" value="RsmI"/>
    <property type="match status" value="1"/>
</dbReference>
<gene>
    <name evidence="6 8" type="primary">rsmI</name>
    <name evidence="8" type="ORF">COW99_03930</name>
</gene>
<dbReference type="PANTHER" id="PTHR46111">
    <property type="entry name" value="RIBOSOMAL RNA SMALL SUBUNIT METHYLTRANSFERASE I"/>
    <property type="match status" value="1"/>
</dbReference>
<dbReference type="InterPro" id="IPR014777">
    <property type="entry name" value="4pyrrole_Mease_sub1"/>
</dbReference>
<comment type="catalytic activity">
    <reaction evidence="6">
        <text>cytidine(1402) in 16S rRNA + S-adenosyl-L-methionine = 2'-O-methylcytidine(1402) in 16S rRNA + S-adenosyl-L-homocysteine + H(+)</text>
        <dbReference type="Rhea" id="RHEA:42924"/>
        <dbReference type="Rhea" id="RHEA-COMP:10285"/>
        <dbReference type="Rhea" id="RHEA-COMP:10286"/>
        <dbReference type="ChEBI" id="CHEBI:15378"/>
        <dbReference type="ChEBI" id="CHEBI:57856"/>
        <dbReference type="ChEBI" id="CHEBI:59789"/>
        <dbReference type="ChEBI" id="CHEBI:74495"/>
        <dbReference type="ChEBI" id="CHEBI:82748"/>
        <dbReference type="EC" id="2.1.1.198"/>
    </reaction>
</comment>
<dbReference type="Pfam" id="PF00590">
    <property type="entry name" value="TP_methylase"/>
    <property type="match status" value="1"/>
</dbReference>
<dbReference type="Gene3D" id="3.30.950.10">
    <property type="entry name" value="Methyltransferase, Cobalt-precorrin-4 Transmethylase, Domain 2"/>
    <property type="match status" value="1"/>
</dbReference>
<evidence type="ECO:0000313" key="9">
    <source>
        <dbReference type="Proteomes" id="UP000231246"/>
    </source>
</evidence>
<comment type="function">
    <text evidence="6">Catalyzes the 2'-O-methylation of the ribose of cytidine 1402 (C1402) in 16S rRNA.</text>
</comment>
<organism evidence="8 9">
    <name type="scientific">Candidatus Roizmanbacteria bacterium CG22_combo_CG10-13_8_21_14_all_38_20</name>
    <dbReference type="NCBI Taxonomy" id="1974862"/>
    <lineage>
        <taxon>Bacteria</taxon>
        <taxon>Candidatus Roizmaniibacteriota</taxon>
    </lineage>
</organism>
<keyword evidence="5 6" id="KW-0949">S-adenosyl-L-methionine</keyword>
<evidence type="ECO:0000256" key="5">
    <source>
        <dbReference type="ARBA" id="ARBA00022691"/>
    </source>
</evidence>
<evidence type="ECO:0000256" key="1">
    <source>
        <dbReference type="ARBA" id="ARBA00022490"/>
    </source>
</evidence>
<dbReference type="InterPro" id="IPR014776">
    <property type="entry name" value="4pyrrole_Mease_sub2"/>
</dbReference>
<dbReference type="GO" id="GO:0005737">
    <property type="term" value="C:cytoplasm"/>
    <property type="evidence" value="ECO:0007669"/>
    <property type="project" value="UniProtKB-SubCell"/>
</dbReference>
<sequence length="219" mass="24379">MGTLYIVSTPIGNLKDITLRALEILKLVDIVACEDTRTSGVLLKEHSIKAEQLISLNDNNEQRKLLNLITKLEHGANIALISDAGTPLISDPGYKLVKRAIKQGIKVIPIPGPSALLSALTASGLPPYPFMFVGFLSKKKNKLKDELTRYSEPKITYIAYEANSRIEETLKLMTEIMGEDTQVCIGRELTKLHEEFIRGAIKDIKLTSLKGEITLLWHR</sequence>
<dbReference type="NCBIfam" id="TIGR00096">
    <property type="entry name" value="16S rRNA (cytidine(1402)-2'-O)-methyltransferase"/>
    <property type="match status" value="1"/>
</dbReference>
<dbReference type="HAMAP" id="MF_01877">
    <property type="entry name" value="16SrRNA_methyltr_I"/>
    <property type="match status" value="1"/>
</dbReference>
<dbReference type="PANTHER" id="PTHR46111:SF1">
    <property type="entry name" value="RIBOSOMAL RNA SMALL SUBUNIT METHYLTRANSFERASE I"/>
    <property type="match status" value="1"/>
</dbReference>
<dbReference type="AlphaFoldDB" id="A0A2H0BUS3"/>
<comment type="subcellular location">
    <subcellularLocation>
        <location evidence="6">Cytoplasm</location>
    </subcellularLocation>
</comment>
<evidence type="ECO:0000256" key="2">
    <source>
        <dbReference type="ARBA" id="ARBA00022552"/>
    </source>
</evidence>
<dbReference type="PROSITE" id="PS01296">
    <property type="entry name" value="RSMI"/>
    <property type="match status" value="1"/>
</dbReference>
<evidence type="ECO:0000256" key="6">
    <source>
        <dbReference type="HAMAP-Rule" id="MF_01877"/>
    </source>
</evidence>
<evidence type="ECO:0000259" key="7">
    <source>
        <dbReference type="Pfam" id="PF00590"/>
    </source>
</evidence>
<feature type="domain" description="Tetrapyrrole methylase" evidence="7">
    <location>
        <begin position="3"/>
        <end position="204"/>
    </location>
</feature>
<evidence type="ECO:0000256" key="4">
    <source>
        <dbReference type="ARBA" id="ARBA00022679"/>
    </source>
</evidence>
<dbReference type="InterPro" id="IPR008189">
    <property type="entry name" value="rRNA_ssu_MeTfrase_I"/>
</dbReference>
<dbReference type="Proteomes" id="UP000231246">
    <property type="component" value="Unassembled WGS sequence"/>
</dbReference>
<keyword evidence="1 6" id="KW-0963">Cytoplasm</keyword>
<evidence type="ECO:0000256" key="3">
    <source>
        <dbReference type="ARBA" id="ARBA00022603"/>
    </source>
</evidence>
<dbReference type="PIRSF" id="PIRSF005917">
    <property type="entry name" value="MTase_YraL"/>
    <property type="match status" value="1"/>
</dbReference>
<dbReference type="FunFam" id="3.40.1010.10:FF:000007">
    <property type="entry name" value="Ribosomal RNA small subunit methyltransferase I"/>
    <property type="match status" value="1"/>
</dbReference>